<keyword evidence="1 2" id="KW-0597">Phosphoprotein</keyword>
<protein>
    <recommendedName>
        <fullName evidence="3">Response regulatory domain-containing protein</fullName>
    </recommendedName>
</protein>
<dbReference type="GO" id="GO:0000160">
    <property type="term" value="P:phosphorelay signal transduction system"/>
    <property type="evidence" value="ECO:0007669"/>
    <property type="project" value="InterPro"/>
</dbReference>
<dbReference type="SUPFAM" id="SSF52172">
    <property type="entry name" value="CheY-like"/>
    <property type="match status" value="1"/>
</dbReference>
<sequence>MTKRILFIEDESALQKAVGTVLLEEGFEVYAAVTGEEGLALARREKPDLILLDLILPEKDGFAVLDALKKDPETSRIPVIIMSNLEASEDVQKALDRGAMTYLVKMNYKLEEVVEKITNILK</sequence>
<dbReference type="PANTHER" id="PTHR44591">
    <property type="entry name" value="STRESS RESPONSE REGULATOR PROTEIN 1"/>
    <property type="match status" value="1"/>
</dbReference>
<dbReference type="SMART" id="SM00448">
    <property type="entry name" value="REC"/>
    <property type="match status" value="1"/>
</dbReference>
<comment type="caution">
    <text evidence="4">The sequence shown here is derived from an EMBL/GenBank/DDBJ whole genome shotgun (WGS) entry which is preliminary data.</text>
</comment>
<name>A0A1G2KTK0_9BACT</name>
<evidence type="ECO:0000259" key="3">
    <source>
        <dbReference type="PROSITE" id="PS50110"/>
    </source>
</evidence>
<dbReference type="PROSITE" id="PS50110">
    <property type="entry name" value="RESPONSE_REGULATORY"/>
    <property type="match status" value="1"/>
</dbReference>
<dbReference type="EMBL" id="MHQN01000032">
    <property type="protein sequence ID" value="OHA02673.1"/>
    <property type="molecule type" value="Genomic_DNA"/>
</dbReference>
<dbReference type="InterPro" id="IPR011006">
    <property type="entry name" value="CheY-like_superfamily"/>
</dbReference>
<proteinExistence type="predicted"/>
<accession>A0A1G2KTK0</accession>
<organism evidence="4 5">
    <name type="scientific">Candidatus Sungbacteria bacterium RIFCSPHIGHO2_02_FULL_53_17</name>
    <dbReference type="NCBI Taxonomy" id="1802275"/>
    <lineage>
        <taxon>Bacteria</taxon>
        <taxon>Candidatus Sungiibacteriota</taxon>
    </lineage>
</organism>
<dbReference type="PANTHER" id="PTHR44591:SF23">
    <property type="entry name" value="CHEY SUBFAMILY"/>
    <property type="match status" value="1"/>
</dbReference>
<evidence type="ECO:0000313" key="5">
    <source>
        <dbReference type="Proteomes" id="UP000177177"/>
    </source>
</evidence>
<feature type="domain" description="Response regulatory" evidence="3">
    <location>
        <begin position="4"/>
        <end position="120"/>
    </location>
</feature>
<dbReference type="InterPro" id="IPR050595">
    <property type="entry name" value="Bact_response_regulator"/>
</dbReference>
<evidence type="ECO:0000256" key="2">
    <source>
        <dbReference type="PROSITE-ProRule" id="PRU00169"/>
    </source>
</evidence>
<dbReference type="Pfam" id="PF00072">
    <property type="entry name" value="Response_reg"/>
    <property type="match status" value="1"/>
</dbReference>
<feature type="modified residue" description="4-aspartylphosphate" evidence="2">
    <location>
        <position position="53"/>
    </location>
</feature>
<dbReference type="Gene3D" id="3.40.50.2300">
    <property type="match status" value="1"/>
</dbReference>
<reference evidence="4 5" key="1">
    <citation type="journal article" date="2016" name="Nat. Commun.">
        <title>Thousands of microbial genomes shed light on interconnected biogeochemical processes in an aquifer system.</title>
        <authorList>
            <person name="Anantharaman K."/>
            <person name="Brown C.T."/>
            <person name="Hug L.A."/>
            <person name="Sharon I."/>
            <person name="Castelle C.J."/>
            <person name="Probst A.J."/>
            <person name="Thomas B.C."/>
            <person name="Singh A."/>
            <person name="Wilkins M.J."/>
            <person name="Karaoz U."/>
            <person name="Brodie E.L."/>
            <person name="Williams K.H."/>
            <person name="Hubbard S.S."/>
            <person name="Banfield J.F."/>
        </authorList>
    </citation>
    <scope>NUCLEOTIDE SEQUENCE [LARGE SCALE GENOMIC DNA]</scope>
</reference>
<evidence type="ECO:0000313" key="4">
    <source>
        <dbReference type="EMBL" id="OHA02673.1"/>
    </source>
</evidence>
<dbReference type="AlphaFoldDB" id="A0A1G2KTK0"/>
<gene>
    <name evidence="4" type="ORF">A3C92_02510</name>
</gene>
<dbReference type="Proteomes" id="UP000177177">
    <property type="component" value="Unassembled WGS sequence"/>
</dbReference>
<evidence type="ECO:0000256" key="1">
    <source>
        <dbReference type="ARBA" id="ARBA00022553"/>
    </source>
</evidence>
<dbReference type="InterPro" id="IPR001789">
    <property type="entry name" value="Sig_transdc_resp-reg_receiver"/>
</dbReference>